<reference evidence="1 2" key="1">
    <citation type="submission" date="2019-09" db="EMBL/GenBank/DDBJ databases">
        <authorList>
            <person name="Ou C."/>
        </authorList>
    </citation>
    <scope>NUCLEOTIDE SEQUENCE [LARGE SCALE GENOMIC DNA]</scope>
    <source>
        <strain evidence="1">S2</strain>
        <tissue evidence="1">Leaf</tissue>
    </source>
</reference>
<evidence type="ECO:0000313" key="1">
    <source>
        <dbReference type="EMBL" id="KAB2634978.1"/>
    </source>
</evidence>
<proteinExistence type="predicted"/>
<dbReference type="EMBL" id="SMOL01000007">
    <property type="protein sequence ID" value="KAB2634978.1"/>
    <property type="molecule type" value="Genomic_DNA"/>
</dbReference>
<name>A0A5N5I5C7_9ROSA</name>
<sequence length="152" mass="17311">MASGKLVDYDPLRAVYVNYPPPHEETDLRREAAGDNTHRRISASQHFTTAKRTTESNDEVTYVARKKVVYRDYGPPGGGGIWSRRKERKEYFAKLRAKGLLENLGFKICEEPFAEKYEAKYTAWLECAKKIVNKSGRQETCGILETSIESSS</sequence>
<dbReference type="OrthoDB" id="10327277at2759"/>
<organism evidence="1 2">
    <name type="scientific">Pyrus ussuriensis x Pyrus communis</name>
    <dbReference type="NCBI Taxonomy" id="2448454"/>
    <lineage>
        <taxon>Eukaryota</taxon>
        <taxon>Viridiplantae</taxon>
        <taxon>Streptophyta</taxon>
        <taxon>Embryophyta</taxon>
        <taxon>Tracheophyta</taxon>
        <taxon>Spermatophyta</taxon>
        <taxon>Magnoliopsida</taxon>
        <taxon>eudicotyledons</taxon>
        <taxon>Gunneridae</taxon>
        <taxon>Pentapetalae</taxon>
        <taxon>rosids</taxon>
        <taxon>fabids</taxon>
        <taxon>Rosales</taxon>
        <taxon>Rosaceae</taxon>
        <taxon>Amygdaloideae</taxon>
        <taxon>Maleae</taxon>
        <taxon>Pyrus</taxon>
    </lineage>
</organism>
<reference evidence="1 2" key="2">
    <citation type="submission" date="2019-11" db="EMBL/GenBank/DDBJ databases">
        <title>A de novo genome assembly of a pear dwarfing rootstock.</title>
        <authorList>
            <person name="Wang F."/>
            <person name="Wang J."/>
            <person name="Li S."/>
            <person name="Zhang Y."/>
            <person name="Fang M."/>
            <person name="Ma L."/>
            <person name="Zhao Y."/>
            <person name="Jiang S."/>
        </authorList>
    </citation>
    <scope>NUCLEOTIDE SEQUENCE [LARGE SCALE GENOMIC DNA]</scope>
    <source>
        <strain evidence="1">S2</strain>
        <tissue evidence="1">Leaf</tissue>
    </source>
</reference>
<dbReference type="AlphaFoldDB" id="A0A5N5I5C7"/>
<comment type="caution">
    <text evidence="1">The sequence shown here is derived from an EMBL/GenBank/DDBJ whole genome shotgun (WGS) entry which is preliminary data.</text>
</comment>
<gene>
    <name evidence="1" type="ORF">D8674_036714</name>
</gene>
<keyword evidence="2" id="KW-1185">Reference proteome</keyword>
<protein>
    <submittedName>
        <fullName evidence="1">Uncharacterized protein</fullName>
    </submittedName>
</protein>
<dbReference type="Proteomes" id="UP000327157">
    <property type="component" value="Unassembled WGS sequence"/>
</dbReference>
<evidence type="ECO:0000313" key="2">
    <source>
        <dbReference type="Proteomes" id="UP000327157"/>
    </source>
</evidence>
<accession>A0A5N5I5C7</accession>